<protein>
    <submittedName>
        <fullName evidence="1">DUF1365 domain-containing protein</fullName>
    </submittedName>
</protein>
<dbReference type="InterPro" id="IPR010775">
    <property type="entry name" value="DUF1365"/>
</dbReference>
<dbReference type="PANTHER" id="PTHR33973:SF4">
    <property type="entry name" value="OS07G0153300 PROTEIN"/>
    <property type="match status" value="1"/>
</dbReference>
<dbReference type="Proteomes" id="UP001156921">
    <property type="component" value="Unassembled WGS sequence"/>
</dbReference>
<evidence type="ECO:0000313" key="1">
    <source>
        <dbReference type="EMBL" id="GLS01451.1"/>
    </source>
</evidence>
<accession>A0ABQ6BLU3</accession>
<dbReference type="PANTHER" id="PTHR33973">
    <property type="entry name" value="OS07G0153300 PROTEIN"/>
    <property type="match status" value="1"/>
</dbReference>
<sequence length="246" mass="27851">MHQRSRTFGHRLRYRLWMVLADLDELDGLQNRLRLLRRRFGPVTLRTADHGDRSGRPLRAQVEGHLAEAGIDIAGGPIRLLTMPRILGYGFNPISVFFCHTPDGALAALLYEVTNTFHERHSYLVAVPQNQTGPVRQTVEKRFFVSPFMDRDLTYDFTVRPPGEAVSVVVAVRRGDTPILTASFAGLRRPLTDGQLLRAFVTHPLLTWKVTWGIHWEAAKMMVKGARYRHRGAPPRQPVTVGSVRS</sequence>
<name>A0ABQ6BLU3_9CAUL</name>
<dbReference type="Pfam" id="PF07103">
    <property type="entry name" value="DUF1365"/>
    <property type="match status" value="1"/>
</dbReference>
<dbReference type="EMBL" id="BSOY01000026">
    <property type="protein sequence ID" value="GLS01451.1"/>
    <property type="molecule type" value="Genomic_DNA"/>
</dbReference>
<organism evidence="1 2">
    <name type="scientific">Brevundimonas denitrificans</name>
    <dbReference type="NCBI Taxonomy" id="1443434"/>
    <lineage>
        <taxon>Bacteria</taxon>
        <taxon>Pseudomonadati</taxon>
        <taxon>Pseudomonadota</taxon>
        <taxon>Alphaproteobacteria</taxon>
        <taxon>Caulobacterales</taxon>
        <taxon>Caulobacteraceae</taxon>
        <taxon>Brevundimonas</taxon>
    </lineage>
</organism>
<reference evidence="2" key="1">
    <citation type="journal article" date="2019" name="Int. J. Syst. Evol. Microbiol.">
        <title>The Global Catalogue of Microorganisms (GCM) 10K type strain sequencing project: providing services to taxonomists for standard genome sequencing and annotation.</title>
        <authorList>
            <consortium name="The Broad Institute Genomics Platform"/>
            <consortium name="The Broad Institute Genome Sequencing Center for Infectious Disease"/>
            <person name="Wu L."/>
            <person name="Ma J."/>
        </authorList>
    </citation>
    <scope>NUCLEOTIDE SEQUENCE [LARGE SCALE GENOMIC DNA]</scope>
    <source>
        <strain evidence="2">NBRC 110107</strain>
    </source>
</reference>
<keyword evidence="2" id="KW-1185">Reference proteome</keyword>
<gene>
    <name evidence="1" type="ORF">GCM10007859_14650</name>
</gene>
<comment type="caution">
    <text evidence="1">The sequence shown here is derived from an EMBL/GenBank/DDBJ whole genome shotgun (WGS) entry which is preliminary data.</text>
</comment>
<proteinExistence type="predicted"/>
<evidence type="ECO:0000313" key="2">
    <source>
        <dbReference type="Proteomes" id="UP001156921"/>
    </source>
</evidence>